<reference evidence="8" key="1">
    <citation type="submission" date="2022-11" db="EMBL/GenBank/DDBJ databases">
        <title>Chromosome-level genome of Pogonophryne albipinna.</title>
        <authorList>
            <person name="Jo E."/>
        </authorList>
    </citation>
    <scope>NUCLEOTIDE SEQUENCE</scope>
    <source>
        <strain evidence="8">SGF0006</strain>
        <tissue evidence="8">Muscle</tissue>
    </source>
</reference>
<dbReference type="EMBL" id="JAPTMU010000043">
    <property type="protein sequence ID" value="KAJ4923102.1"/>
    <property type="molecule type" value="Genomic_DNA"/>
</dbReference>
<dbReference type="InterPro" id="IPR002589">
    <property type="entry name" value="Macro_dom"/>
</dbReference>
<dbReference type="InterPro" id="IPR057049">
    <property type="entry name" value="PARP14_KH_8"/>
</dbReference>
<evidence type="ECO:0000259" key="7">
    <source>
        <dbReference type="PROSITE" id="PS51154"/>
    </source>
</evidence>
<organism evidence="8 9">
    <name type="scientific">Pogonophryne albipinna</name>
    <dbReference type="NCBI Taxonomy" id="1090488"/>
    <lineage>
        <taxon>Eukaryota</taxon>
        <taxon>Metazoa</taxon>
        <taxon>Chordata</taxon>
        <taxon>Craniata</taxon>
        <taxon>Vertebrata</taxon>
        <taxon>Euteleostomi</taxon>
        <taxon>Actinopterygii</taxon>
        <taxon>Neopterygii</taxon>
        <taxon>Teleostei</taxon>
        <taxon>Neoteleostei</taxon>
        <taxon>Acanthomorphata</taxon>
        <taxon>Eupercaria</taxon>
        <taxon>Perciformes</taxon>
        <taxon>Notothenioidei</taxon>
        <taxon>Pogonophryne</taxon>
    </lineage>
</organism>
<dbReference type="Proteomes" id="UP001219934">
    <property type="component" value="Unassembled WGS sequence"/>
</dbReference>
<dbReference type="GO" id="GO:0003714">
    <property type="term" value="F:transcription corepressor activity"/>
    <property type="evidence" value="ECO:0007669"/>
    <property type="project" value="TreeGrafter"/>
</dbReference>
<dbReference type="AlphaFoldDB" id="A0AAD6AE49"/>
<dbReference type="GO" id="GO:0010629">
    <property type="term" value="P:negative regulation of gene expression"/>
    <property type="evidence" value="ECO:0007669"/>
    <property type="project" value="TreeGrafter"/>
</dbReference>
<dbReference type="Gene3D" id="3.90.228.10">
    <property type="match status" value="1"/>
</dbReference>
<dbReference type="PANTHER" id="PTHR14453">
    <property type="entry name" value="PARP/ZINC FINGER CCCH TYPE DOMAIN CONTAINING PROTEIN"/>
    <property type="match status" value="1"/>
</dbReference>
<evidence type="ECO:0000256" key="2">
    <source>
        <dbReference type="ARBA" id="ARBA00022676"/>
    </source>
</evidence>
<evidence type="ECO:0000256" key="5">
    <source>
        <dbReference type="ARBA" id="ARBA00023242"/>
    </source>
</evidence>
<evidence type="ECO:0000313" key="8">
    <source>
        <dbReference type="EMBL" id="KAJ4923102.1"/>
    </source>
</evidence>
<dbReference type="InterPro" id="IPR043472">
    <property type="entry name" value="Macro_dom-like"/>
</dbReference>
<comment type="subcellular location">
    <subcellularLocation>
        <location evidence="1">Nucleus</location>
    </subcellularLocation>
</comment>
<keyword evidence="3" id="KW-0808">Transferase</keyword>
<evidence type="ECO:0000256" key="6">
    <source>
        <dbReference type="SAM" id="MobiDB-lite"/>
    </source>
</evidence>
<evidence type="ECO:0000256" key="3">
    <source>
        <dbReference type="ARBA" id="ARBA00022679"/>
    </source>
</evidence>
<dbReference type="PANTHER" id="PTHR14453:SF106">
    <property type="entry name" value="POLY [ADP-RIBOSE] POLYMERASE"/>
    <property type="match status" value="1"/>
</dbReference>
<dbReference type="GO" id="GO:0005737">
    <property type="term" value="C:cytoplasm"/>
    <property type="evidence" value="ECO:0007669"/>
    <property type="project" value="TreeGrafter"/>
</dbReference>
<feature type="domain" description="Macro" evidence="7">
    <location>
        <begin position="170"/>
        <end position="332"/>
    </location>
</feature>
<sequence>TDVIINTISGNMDLIQGAVSKAILQAAGTGLQRAVLTEGGATALPEGDVVITDGFNLNCRKVFHTVCPCWNNGAGHEELITIIRYCLEEAEKTQMTSLSFPAIGTGNLSFPRDVVSRVLLQEIHSFSRRRSPRYLRAVAIVVHPSDKQTVDCFTREFSGQSGQRTKSPVRPVSHHPISQSQPSSASFGQVSSPSLGVSKAILDSAGLTVEQECSGIVSSPSFQADTFILTSAGLLPSKNIIHIVGQNDPAKIKDVVYSVLKYCEENKFNSVAFPALGTGQGGVSPSDVADAMVDAVVDFVRKKQTRFVHSVKILIFQTVMMSLFHKSMMKREGQEVKEKSTFTKFKDKATSFFMGLLDQRPSADHLVLESEEFEPTVFQLCADNDMAVKQAKKRIKELIVVEQAQNTITDQYISQLSQEDMDQLNALQRKLTVSIRLERGQEDQEPHIHLEGLTRDVYTAESAIRCGVRQWFLLCCPGGRLHDGKSWHDHPPPTKSSSNVTDLYDSVADNSANATIFVVFNDIQAYPEYLITFT</sequence>
<feature type="compositionally biased region" description="Low complexity" evidence="6">
    <location>
        <begin position="174"/>
        <end position="186"/>
    </location>
</feature>
<keyword evidence="5" id="KW-0539">Nucleus</keyword>
<dbReference type="GO" id="GO:0070212">
    <property type="term" value="P:protein poly-ADP-ribosylation"/>
    <property type="evidence" value="ECO:0007669"/>
    <property type="project" value="TreeGrafter"/>
</dbReference>
<keyword evidence="4" id="KW-0520">NAD</keyword>
<dbReference type="Pfam" id="PF01661">
    <property type="entry name" value="Macro"/>
    <property type="match status" value="2"/>
</dbReference>
<feature type="region of interest" description="Disordered" evidence="6">
    <location>
        <begin position="158"/>
        <end position="191"/>
    </location>
</feature>
<keyword evidence="9" id="KW-1185">Reference proteome</keyword>
<comment type="caution">
    <text evidence="8">The sequence shown here is derived from an EMBL/GenBank/DDBJ whole genome shotgun (WGS) entry which is preliminary data.</text>
</comment>
<evidence type="ECO:0000256" key="4">
    <source>
        <dbReference type="ARBA" id="ARBA00023027"/>
    </source>
</evidence>
<gene>
    <name evidence="8" type="ORF">JOQ06_021346</name>
</gene>
<dbReference type="GO" id="GO:0005634">
    <property type="term" value="C:nucleus"/>
    <property type="evidence" value="ECO:0007669"/>
    <property type="project" value="UniProtKB-SubCell"/>
</dbReference>
<name>A0AAD6AE49_9TELE</name>
<dbReference type="SUPFAM" id="SSF52949">
    <property type="entry name" value="Macro domain-like"/>
    <property type="match status" value="2"/>
</dbReference>
<dbReference type="SMART" id="SM00506">
    <property type="entry name" value="A1pp"/>
    <property type="match status" value="2"/>
</dbReference>
<dbReference type="GO" id="GO:1990404">
    <property type="term" value="F:NAD+-protein mono-ADP-ribosyltransferase activity"/>
    <property type="evidence" value="ECO:0007669"/>
    <property type="project" value="TreeGrafter"/>
</dbReference>
<dbReference type="InterPro" id="IPR052056">
    <property type="entry name" value="Mono-ARTD/PARP"/>
</dbReference>
<feature type="domain" description="Macro" evidence="7">
    <location>
        <begin position="1"/>
        <end position="161"/>
    </location>
</feature>
<dbReference type="SUPFAM" id="SSF56399">
    <property type="entry name" value="ADP-ribosylation"/>
    <property type="match status" value="1"/>
</dbReference>
<keyword evidence="2" id="KW-0328">Glycosyltransferase</keyword>
<protein>
    <recommendedName>
        <fullName evidence="7">Macro domain-containing protein</fullName>
    </recommendedName>
</protein>
<dbReference type="PROSITE" id="PS51154">
    <property type="entry name" value="MACRO"/>
    <property type="match status" value="2"/>
</dbReference>
<accession>A0AAD6AE49</accession>
<proteinExistence type="predicted"/>
<dbReference type="Pfam" id="PF23254">
    <property type="entry name" value="KH_PARP14_8"/>
    <property type="match status" value="1"/>
</dbReference>
<dbReference type="GO" id="GO:0003950">
    <property type="term" value="F:NAD+ poly-ADP-ribosyltransferase activity"/>
    <property type="evidence" value="ECO:0007669"/>
    <property type="project" value="TreeGrafter"/>
</dbReference>
<dbReference type="Gene3D" id="3.40.220.10">
    <property type="entry name" value="Leucine Aminopeptidase, subunit E, domain 1"/>
    <property type="match status" value="2"/>
</dbReference>
<evidence type="ECO:0000256" key="1">
    <source>
        <dbReference type="ARBA" id="ARBA00004123"/>
    </source>
</evidence>
<feature type="non-terminal residue" evidence="8">
    <location>
        <position position="534"/>
    </location>
</feature>
<evidence type="ECO:0000313" key="9">
    <source>
        <dbReference type="Proteomes" id="UP001219934"/>
    </source>
</evidence>